<proteinExistence type="inferred from homology"/>
<dbReference type="Pfam" id="PF00956">
    <property type="entry name" value="NAP"/>
    <property type="match status" value="1"/>
</dbReference>
<evidence type="ECO:0000256" key="1">
    <source>
        <dbReference type="ARBA" id="ARBA00009947"/>
    </source>
</evidence>
<organism evidence="4 5">
    <name type="scientific">Clavelina lepadiformis</name>
    <name type="common">Light-bulb sea squirt</name>
    <name type="synonym">Ascidia lepadiformis</name>
    <dbReference type="NCBI Taxonomy" id="159417"/>
    <lineage>
        <taxon>Eukaryota</taxon>
        <taxon>Metazoa</taxon>
        <taxon>Chordata</taxon>
        <taxon>Tunicata</taxon>
        <taxon>Ascidiacea</taxon>
        <taxon>Aplousobranchia</taxon>
        <taxon>Clavelinidae</taxon>
        <taxon>Clavelina</taxon>
    </lineage>
</organism>
<gene>
    <name evidence="4" type="ORF">CVLEPA_LOCUS27692</name>
</gene>
<name>A0ABP0GRG0_CLALP</name>
<feature type="compositionally biased region" description="Polar residues" evidence="3">
    <location>
        <begin position="1033"/>
        <end position="1043"/>
    </location>
</feature>
<protein>
    <submittedName>
        <fullName evidence="4">Uncharacterized protein</fullName>
    </submittedName>
</protein>
<accession>A0ABP0GRG0</accession>
<dbReference type="InterPro" id="IPR002164">
    <property type="entry name" value="NAP_family"/>
</dbReference>
<keyword evidence="5" id="KW-1185">Reference proteome</keyword>
<evidence type="ECO:0000256" key="2">
    <source>
        <dbReference type="RuleBase" id="RU003876"/>
    </source>
</evidence>
<feature type="compositionally biased region" description="Basic residues" evidence="3">
    <location>
        <begin position="17"/>
        <end position="26"/>
    </location>
</feature>
<dbReference type="SUPFAM" id="SSF143113">
    <property type="entry name" value="NAP-like"/>
    <property type="match status" value="1"/>
</dbReference>
<dbReference type="Proteomes" id="UP001642483">
    <property type="component" value="Unassembled WGS sequence"/>
</dbReference>
<evidence type="ECO:0000256" key="3">
    <source>
        <dbReference type="SAM" id="MobiDB-lite"/>
    </source>
</evidence>
<dbReference type="Gene3D" id="3.30.1120.90">
    <property type="entry name" value="Nucleosome assembly protein"/>
    <property type="match status" value="1"/>
</dbReference>
<comment type="caution">
    <text evidence="4">The sequence shown here is derived from an EMBL/GenBank/DDBJ whole genome shotgun (WGS) entry which is preliminary data.</text>
</comment>
<dbReference type="PANTHER" id="PTHR11875">
    <property type="entry name" value="TESTIS-SPECIFIC Y-ENCODED PROTEIN"/>
    <property type="match status" value="1"/>
</dbReference>
<feature type="region of interest" description="Disordered" evidence="3">
    <location>
        <begin position="1"/>
        <end position="26"/>
    </location>
</feature>
<feature type="region of interest" description="Disordered" evidence="3">
    <location>
        <begin position="1033"/>
        <end position="1091"/>
    </location>
</feature>
<feature type="region of interest" description="Disordered" evidence="3">
    <location>
        <begin position="513"/>
        <end position="538"/>
    </location>
</feature>
<sequence>MAPRRPKKIFEKPKVNAPKKRKAKLTKSKPKKFINSIWKNPEFTSQLRSKLDVLVKQRQKEEASTVDEIQTSDDSLFVPSTSYDDSTEIDDSMPSLPSLCCEKEESEITLLHSSEVEQFTHRHKALATIHNQLVGLEVKFQKEIFDLERMYIENYYQPLLLLRHTILNLNSKRSCKTRDEKEVLDACKSVFSTEMNKLIELKVHMRSLLSADLRQTEKPIEDFWLKVLLHSPPLVRDLIQPIEVDALRYLDDISTHCIARPSGFSTTSDELDQHCTLNNKVGEETRGFEIRFEFRLNPYFANKTLFKRYVIELLPEDEDYVSMVTNANKKKPPDAFTDADLSLDEQGSQMDNTKRESNGQGFDVGIAKLLNYKGPQVVAIEGCGQIYWKTNACMTSSASADIRLSSTTPNTFFCFLQTSWVAEPFERHENIENDYRIGTYIRDVIIPRAYAIYFQPPDNHISQPSKTEFVAENQPEDFLRSTVPEKQISRSTSCADEEEICETKIPVQEIPPDEIQARKSSSPRKRFSLPRPQDLMRDYNDSNNEVPLADSTTQHAYDFVQTEDRLIRNRPSHRIQENPISSRKLLSKMTMQNANDFAQIDDRQIRNRSSVPMFEEQNENEPGFNPEAVMSNVFLKNDADVDIDDDVNVAVDVDDDVDNNVDVDVDDEVICDNIDVDDEVICHNVDVDDEIPFLNSALEQGIRPHGVNGQRGSLQFGTDPFNQTPQSKFSHPFNRDLIRQYGKVDNDVILPENAPSIQTCNNRFCNTDKSAITSATQYPFIQNLFQKNASASHNFCDPSLTKAAGSYPSEDSNVCQSVADSRKRMAGIVNKVNSLLKEGYHGKPSFHRAANPPKVLNSSVNRMFDSVIEDAIHLNRVKMYEDGSDLPTSVGAPSHLGDVADDENCWSDCGRPSINRAFARIKYDMKNKTGNEESNTTVTQEQLPSSSHSSQTKCQKERVKFRKVSPYPSDGEVDDSDILSTSQHTPIDTEDGHVVNASTPSSTSVSDNESSNTLKCFSYKVKTKRSYDNFLKSTTSSENNDTSGAPFCSSGVPKRESTSKNTIKQTEPEIDDYDSEAPPPVDENVAGCKQQ</sequence>
<feature type="compositionally biased region" description="Low complexity" evidence="3">
    <location>
        <begin position="994"/>
        <end position="1010"/>
    </location>
</feature>
<feature type="compositionally biased region" description="Polar residues" evidence="3">
    <location>
        <begin position="932"/>
        <end position="953"/>
    </location>
</feature>
<evidence type="ECO:0000313" key="4">
    <source>
        <dbReference type="EMBL" id="CAK8694312.1"/>
    </source>
</evidence>
<reference evidence="4 5" key="1">
    <citation type="submission" date="2024-02" db="EMBL/GenBank/DDBJ databases">
        <authorList>
            <person name="Daric V."/>
            <person name="Darras S."/>
        </authorList>
    </citation>
    <scope>NUCLEOTIDE SEQUENCE [LARGE SCALE GENOMIC DNA]</scope>
</reference>
<evidence type="ECO:0000313" key="5">
    <source>
        <dbReference type="Proteomes" id="UP001642483"/>
    </source>
</evidence>
<comment type="similarity">
    <text evidence="1 2">Belongs to the nucleosome assembly protein (NAP) family.</text>
</comment>
<dbReference type="InterPro" id="IPR037231">
    <property type="entry name" value="NAP-like_sf"/>
</dbReference>
<dbReference type="EMBL" id="CAWYQH010000141">
    <property type="protein sequence ID" value="CAK8694312.1"/>
    <property type="molecule type" value="Genomic_DNA"/>
</dbReference>
<feature type="region of interest" description="Disordered" evidence="3">
    <location>
        <begin position="929"/>
        <end position="1010"/>
    </location>
</feature>